<accession>A0ABN8YUE3</accession>
<gene>
    <name evidence="1" type="ORF">MRATA1EN1_LOCUS13613</name>
</gene>
<dbReference type="EMBL" id="OX459959">
    <property type="protein sequence ID" value="CAI9164651.1"/>
    <property type="molecule type" value="Genomic_DNA"/>
</dbReference>
<name>A0ABN8YUE3_RANTA</name>
<evidence type="ECO:0000313" key="1">
    <source>
        <dbReference type="EMBL" id="CAI9164651.1"/>
    </source>
</evidence>
<reference evidence="1" key="1">
    <citation type="submission" date="2023-04" db="EMBL/GenBank/DDBJ databases">
        <authorList>
            <consortium name="ELIXIR-Norway"/>
        </authorList>
    </citation>
    <scope>NUCLEOTIDE SEQUENCE [LARGE SCALE GENOMIC DNA]</scope>
</reference>
<dbReference type="Proteomes" id="UP001176941">
    <property type="component" value="Chromosome 23"/>
</dbReference>
<organism evidence="1 2">
    <name type="scientific">Rangifer tarandus platyrhynchus</name>
    <name type="common">Svalbard reindeer</name>
    <dbReference type="NCBI Taxonomy" id="3082113"/>
    <lineage>
        <taxon>Eukaryota</taxon>
        <taxon>Metazoa</taxon>
        <taxon>Chordata</taxon>
        <taxon>Craniata</taxon>
        <taxon>Vertebrata</taxon>
        <taxon>Euteleostomi</taxon>
        <taxon>Mammalia</taxon>
        <taxon>Eutheria</taxon>
        <taxon>Laurasiatheria</taxon>
        <taxon>Artiodactyla</taxon>
        <taxon>Ruminantia</taxon>
        <taxon>Pecora</taxon>
        <taxon>Cervidae</taxon>
        <taxon>Odocoileinae</taxon>
        <taxon>Rangifer</taxon>
    </lineage>
</organism>
<sequence length="103" mass="11534">MFTKHWSIGLSCMQERCLYRFPEFSFLVLLRGNVCMEKKAANMPTVVPTSKYGHLRDGFLGGSAAKESACNAEDLGSIPGWEDLEKGMVTHFSIMACRIPWTV</sequence>
<proteinExistence type="predicted"/>
<evidence type="ECO:0000313" key="2">
    <source>
        <dbReference type="Proteomes" id="UP001176941"/>
    </source>
</evidence>
<protein>
    <submittedName>
        <fullName evidence="1">Uncharacterized protein</fullName>
    </submittedName>
</protein>
<keyword evidence="2" id="KW-1185">Reference proteome</keyword>